<gene>
    <name evidence="1" type="ORF">LPLAT_LOCUS8494</name>
</gene>
<dbReference type="AlphaFoldDB" id="A0AAV2NQB6"/>
<evidence type="ECO:0000313" key="2">
    <source>
        <dbReference type="Proteomes" id="UP001497644"/>
    </source>
</evidence>
<evidence type="ECO:0000313" key="1">
    <source>
        <dbReference type="EMBL" id="CAL1682596.1"/>
    </source>
</evidence>
<evidence type="ECO:0008006" key="3">
    <source>
        <dbReference type="Google" id="ProtNLM"/>
    </source>
</evidence>
<dbReference type="EMBL" id="OZ034827">
    <property type="protein sequence ID" value="CAL1682596.1"/>
    <property type="molecule type" value="Genomic_DNA"/>
</dbReference>
<reference evidence="1" key="1">
    <citation type="submission" date="2024-04" db="EMBL/GenBank/DDBJ databases">
        <authorList>
            <consortium name="Molecular Ecology Group"/>
        </authorList>
    </citation>
    <scope>NUCLEOTIDE SEQUENCE</scope>
</reference>
<accession>A0AAV2NQB6</accession>
<sequence length="166" mass="20028">MLELIEIRDRLRDYFTLKDNEIICDFCENSYDIIINIEDVRNHLKDIHKEYENAVSSESTEEDLKKSYTIHNNTIKCKHCEHSYIPWNAHSIIQYHLGDGHQTDKVNVEGMRNLIREKYELNESDRKQYCKNCQKDIQNRLVDLINHLDKVHEDTDHLNYRPSHEW</sequence>
<dbReference type="Proteomes" id="UP001497644">
    <property type="component" value="Chromosome 4"/>
</dbReference>
<protein>
    <recommendedName>
        <fullName evidence="3">C2H2-type domain-containing protein</fullName>
    </recommendedName>
</protein>
<name>A0AAV2NQB6_9HYME</name>
<organism evidence="1 2">
    <name type="scientific">Lasius platythorax</name>
    <dbReference type="NCBI Taxonomy" id="488582"/>
    <lineage>
        <taxon>Eukaryota</taxon>
        <taxon>Metazoa</taxon>
        <taxon>Ecdysozoa</taxon>
        <taxon>Arthropoda</taxon>
        <taxon>Hexapoda</taxon>
        <taxon>Insecta</taxon>
        <taxon>Pterygota</taxon>
        <taxon>Neoptera</taxon>
        <taxon>Endopterygota</taxon>
        <taxon>Hymenoptera</taxon>
        <taxon>Apocrita</taxon>
        <taxon>Aculeata</taxon>
        <taxon>Formicoidea</taxon>
        <taxon>Formicidae</taxon>
        <taxon>Formicinae</taxon>
        <taxon>Lasius</taxon>
        <taxon>Lasius</taxon>
    </lineage>
</organism>
<keyword evidence="2" id="KW-1185">Reference proteome</keyword>
<proteinExistence type="predicted"/>